<gene>
    <name evidence="1" type="ORF">METZ01_LOCUS277079</name>
</gene>
<name>A0A382KKV6_9ZZZZ</name>
<dbReference type="EMBL" id="UINC01080878">
    <property type="protein sequence ID" value="SVC24225.1"/>
    <property type="molecule type" value="Genomic_DNA"/>
</dbReference>
<protein>
    <submittedName>
        <fullName evidence="1">Uncharacterized protein</fullName>
    </submittedName>
</protein>
<organism evidence="1">
    <name type="scientific">marine metagenome</name>
    <dbReference type="NCBI Taxonomy" id="408172"/>
    <lineage>
        <taxon>unclassified sequences</taxon>
        <taxon>metagenomes</taxon>
        <taxon>ecological metagenomes</taxon>
    </lineage>
</organism>
<evidence type="ECO:0000313" key="1">
    <source>
        <dbReference type="EMBL" id="SVC24225.1"/>
    </source>
</evidence>
<sequence>MKSLNFGNNLLKEIFFKNYKRFILIIFLMVLT</sequence>
<feature type="non-terminal residue" evidence="1">
    <location>
        <position position="32"/>
    </location>
</feature>
<dbReference type="AlphaFoldDB" id="A0A382KKV6"/>
<reference evidence="1" key="1">
    <citation type="submission" date="2018-05" db="EMBL/GenBank/DDBJ databases">
        <authorList>
            <person name="Lanie J.A."/>
            <person name="Ng W.-L."/>
            <person name="Kazmierczak K.M."/>
            <person name="Andrzejewski T.M."/>
            <person name="Davidsen T.M."/>
            <person name="Wayne K.J."/>
            <person name="Tettelin H."/>
            <person name="Glass J.I."/>
            <person name="Rusch D."/>
            <person name="Podicherti R."/>
            <person name="Tsui H.-C.T."/>
            <person name="Winkler M.E."/>
        </authorList>
    </citation>
    <scope>NUCLEOTIDE SEQUENCE</scope>
</reference>
<accession>A0A382KKV6</accession>
<proteinExistence type="predicted"/>